<keyword evidence="6" id="KW-0809">Transit peptide</keyword>
<dbReference type="FunFam" id="4.10.320.10:FF:000002">
    <property type="entry name" value="Dihydrolipoamide acetyltransferase component of pyruvate dehydrogenase complex"/>
    <property type="match status" value="1"/>
</dbReference>
<evidence type="ECO:0000256" key="2">
    <source>
        <dbReference type="ARBA" id="ARBA00004305"/>
    </source>
</evidence>
<keyword evidence="14" id="KW-1185">Reference proteome</keyword>
<evidence type="ECO:0000256" key="9">
    <source>
        <dbReference type="ARBA" id="ARBA00051775"/>
    </source>
</evidence>
<dbReference type="SUPFAM" id="SSF52777">
    <property type="entry name" value="CoA-dependent acyltransferases"/>
    <property type="match status" value="1"/>
</dbReference>
<dbReference type="Proteomes" id="UP001381693">
    <property type="component" value="Unassembled WGS sequence"/>
</dbReference>
<dbReference type="CDD" id="cd06849">
    <property type="entry name" value="lipoyl_domain"/>
    <property type="match status" value="1"/>
</dbReference>
<dbReference type="GO" id="GO:0016407">
    <property type="term" value="F:acetyltransferase activity"/>
    <property type="evidence" value="ECO:0007669"/>
    <property type="project" value="TreeGrafter"/>
</dbReference>
<reference evidence="13 14" key="1">
    <citation type="submission" date="2023-11" db="EMBL/GenBank/DDBJ databases">
        <title>Halocaridina rubra genome assembly.</title>
        <authorList>
            <person name="Smith C."/>
        </authorList>
    </citation>
    <scope>NUCLEOTIDE SEQUENCE [LARGE SCALE GENOMIC DNA]</scope>
    <source>
        <strain evidence="13">EP-1</strain>
        <tissue evidence="13">Whole</tissue>
    </source>
</reference>
<keyword evidence="5 10" id="KW-0450">Lipoyl</keyword>
<feature type="domain" description="Peripheral subunit-binding (PSBD)" evidence="12">
    <location>
        <begin position="198"/>
        <end position="235"/>
    </location>
</feature>
<dbReference type="FunFam" id="2.40.50.100:FF:000013">
    <property type="entry name" value="Dihydrolipoamide acetyltransferase component of pyruvate dehydrogenase complex"/>
    <property type="match status" value="1"/>
</dbReference>
<dbReference type="InterPro" id="IPR001078">
    <property type="entry name" value="2-oxoacid_DH_actylTfrase"/>
</dbReference>
<evidence type="ECO:0000256" key="5">
    <source>
        <dbReference type="ARBA" id="ARBA00022823"/>
    </source>
</evidence>
<dbReference type="PROSITE" id="PS00189">
    <property type="entry name" value="LIPOYL"/>
    <property type="match status" value="1"/>
</dbReference>
<evidence type="ECO:0000256" key="10">
    <source>
        <dbReference type="RuleBase" id="RU003423"/>
    </source>
</evidence>
<comment type="catalytic activity">
    <reaction evidence="9">
        <text>N(6)-[(R)-dihydrolipoyl]-L-lysyl-[protein] + 2-methylpropanoyl-CoA = N(6)-[(R)-S(8)-2-methylpropanoyldihydrolipoyl]-L-lysyl-[protein] + CoA</text>
        <dbReference type="Rhea" id="RHEA:18865"/>
        <dbReference type="Rhea" id="RHEA-COMP:10475"/>
        <dbReference type="Rhea" id="RHEA-COMP:10497"/>
        <dbReference type="ChEBI" id="CHEBI:57287"/>
        <dbReference type="ChEBI" id="CHEBI:57338"/>
        <dbReference type="ChEBI" id="CHEBI:83100"/>
        <dbReference type="ChEBI" id="CHEBI:83142"/>
        <dbReference type="EC" id="2.3.1.168"/>
    </reaction>
    <physiologicalReaction direction="left-to-right" evidence="9">
        <dbReference type="Rhea" id="RHEA:18866"/>
    </physiologicalReaction>
</comment>
<organism evidence="13 14">
    <name type="scientific">Halocaridina rubra</name>
    <name type="common">Hawaiian red shrimp</name>
    <dbReference type="NCBI Taxonomy" id="373956"/>
    <lineage>
        <taxon>Eukaryota</taxon>
        <taxon>Metazoa</taxon>
        <taxon>Ecdysozoa</taxon>
        <taxon>Arthropoda</taxon>
        <taxon>Crustacea</taxon>
        <taxon>Multicrustacea</taxon>
        <taxon>Malacostraca</taxon>
        <taxon>Eumalacostraca</taxon>
        <taxon>Eucarida</taxon>
        <taxon>Decapoda</taxon>
        <taxon>Pleocyemata</taxon>
        <taxon>Caridea</taxon>
        <taxon>Atyoidea</taxon>
        <taxon>Atyidae</taxon>
        <taxon>Halocaridina</taxon>
    </lineage>
</organism>
<sequence length="347" mass="38259">MASVSLRFSRTDFRKLCQCYARATHSSKSWTHQNSIVRIPQEHLVAFKFHSTHTPGRKWHTHKIYAGANHLHTTSPVQKLVPFLLADIGEGIKEVVIKEWFVSEGDTVKQFDEICEVQSDKASVTITSRYDGMIKKLYYSVDDTALVGKPLVDIEVSKEDDTVGAEVQEREAIDVGGSGEEGASLPSQDFALPKGKILTTPAVRRIAMESKIDLTDVQGTGKEGRILKEDLLSYLEAKKSGVAPPSPKVPQPIPHAPIGKPTTPTLAPTPPITPTLPPSMPVVLGQDKTEPVKGFQKVMVKTMTEALKIPHFGYCDEIDLSALVSLRKDMKAIAESHGVRFSYMPFF</sequence>
<dbReference type="EMBL" id="JAXCGZ010008037">
    <property type="protein sequence ID" value="KAK7078058.1"/>
    <property type="molecule type" value="Genomic_DNA"/>
</dbReference>
<dbReference type="InterPro" id="IPR023213">
    <property type="entry name" value="CAT-like_dom_sf"/>
</dbReference>
<dbReference type="EC" id="2.3.1.-" evidence="10"/>
<evidence type="ECO:0000256" key="4">
    <source>
        <dbReference type="ARBA" id="ARBA00022679"/>
    </source>
</evidence>
<dbReference type="Pfam" id="PF02817">
    <property type="entry name" value="E3_binding"/>
    <property type="match status" value="1"/>
</dbReference>
<evidence type="ECO:0000256" key="6">
    <source>
        <dbReference type="ARBA" id="ARBA00022946"/>
    </source>
</evidence>
<comment type="caution">
    <text evidence="13">The sequence shown here is derived from an EMBL/GenBank/DDBJ whole genome shotgun (WGS) entry which is preliminary data.</text>
</comment>
<comment type="subcellular location">
    <subcellularLocation>
        <location evidence="2">Mitochondrion matrix</location>
    </subcellularLocation>
</comment>
<dbReference type="SUPFAM" id="SSF47005">
    <property type="entry name" value="Peripheral subunit-binding domain of 2-oxo acid dehydrogenase complex"/>
    <property type="match status" value="1"/>
</dbReference>
<name>A0AAN8XCU9_HALRR</name>
<dbReference type="InterPro" id="IPR003016">
    <property type="entry name" value="2-oxoA_DH_lipoyl-BS"/>
</dbReference>
<keyword evidence="7" id="KW-0496">Mitochondrion</keyword>
<dbReference type="InterPro" id="IPR036625">
    <property type="entry name" value="E3-bd_dom_sf"/>
</dbReference>
<evidence type="ECO:0000259" key="12">
    <source>
        <dbReference type="PROSITE" id="PS51826"/>
    </source>
</evidence>
<dbReference type="SUPFAM" id="SSF51230">
    <property type="entry name" value="Single hybrid motif"/>
    <property type="match status" value="1"/>
</dbReference>
<evidence type="ECO:0000256" key="1">
    <source>
        <dbReference type="ARBA" id="ARBA00001938"/>
    </source>
</evidence>
<dbReference type="Gene3D" id="3.30.559.10">
    <property type="entry name" value="Chloramphenicol acetyltransferase-like domain"/>
    <property type="match status" value="1"/>
</dbReference>
<keyword evidence="8 10" id="KW-0012">Acyltransferase</keyword>
<dbReference type="Gene3D" id="4.10.320.10">
    <property type="entry name" value="E3-binding domain"/>
    <property type="match status" value="1"/>
</dbReference>
<evidence type="ECO:0000313" key="14">
    <source>
        <dbReference type="Proteomes" id="UP001381693"/>
    </source>
</evidence>
<evidence type="ECO:0000256" key="8">
    <source>
        <dbReference type="ARBA" id="ARBA00023315"/>
    </source>
</evidence>
<dbReference type="InterPro" id="IPR000089">
    <property type="entry name" value="Biotin_lipoyl"/>
</dbReference>
<dbReference type="InterPro" id="IPR011053">
    <property type="entry name" value="Single_hybrid_motif"/>
</dbReference>
<dbReference type="PANTHER" id="PTHR43178">
    <property type="entry name" value="DIHYDROLIPOAMIDE ACETYLTRANSFERASE COMPONENT OF PYRUVATE DEHYDROGENASE COMPLEX"/>
    <property type="match status" value="1"/>
</dbReference>
<feature type="non-terminal residue" evidence="13">
    <location>
        <position position="347"/>
    </location>
</feature>
<keyword evidence="4 10" id="KW-0808">Transferase</keyword>
<dbReference type="GO" id="GO:0043754">
    <property type="term" value="F:dihydrolipoamide branched chain acyltransferase activity"/>
    <property type="evidence" value="ECO:0007669"/>
    <property type="project" value="UniProtKB-EC"/>
</dbReference>
<comment type="cofactor">
    <cofactor evidence="1 10">
        <name>(R)-lipoate</name>
        <dbReference type="ChEBI" id="CHEBI:83088"/>
    </cofactor>
</comment>
<dbReference type="PANTHER" id="PTHR43178:SF5">
    <property type="entry name" value="LIPOAMIDE ACYLTRANSFERASE COMPONENT OF BRANCHED-CHAIN ALPHA-KETO ACID DEHYDROGENASE COMPLEX, MITOCHONDRIAL"/>
    <property type="match status" value="1"/>
</dbReference>
<evidence type="ECO:0000256" key="7">
    <source>
        <dbReference type="ARBA" id="ARBA00023128"/>
    </source>
</evidence>
<dbReference type="InterPro" id="IPR050743">
    <property type="entry name" value="2-oxoacid_DH_E2_comp"/>
</dbReference>
<protein>
    <recommendedName>
        <fullName evidence="10">Dihydrolipoamide acetyltransferase component of pyruvate dehydrogenase complex</fullName>
        <ecNumber evidence="10">2.3.1.-</ecNumber>
    </recommendedName>
</protein>
<feature type="domain" description="Lipoyl-binding" evidence="11">
    <location>
        <begin position="80"/>
        <end position="155"/>
    </location>
</feature>
<dbReference type="Pfam" id="PF00364">
    <property type="entry name" value="Biotin_lipoyl"/>
    <property type="match status" value="1"/>
</dbReference>
<gene>
    <name evidence="13" type="ORF">SK128_019015</name>
</gene>
<dbReference type="PROSITE" id="PS50968">
    <property type="entry name" value="BIOTINYL_LIPOYL"/>
    <property type="match status" value="1"/>
</dbReference>
<evidence type="ECO:0000313" key="13">
    <source>
        <dbReference type="EMBL" id="KAK7078058.1"/>
    </source>
</evidence>
<dbReference type="GO" id="GO:0005759">
    <property type="term" value="C:mitochondrial matrix"/>
    <property type="evidence" value="ECO:0007669"/>
    <property type="project" value="UniProtKB-SubCell"/>
</dbReference>
<dbReference type="PROSITE" id="PS51826">
    <property type="entry name" value="PSBD"/>
    <property type="match status" value="1"/>
</dbReference>
<accession>A0AAN8XCU9</accession>
<dbReference type="AlphaFoldDB" id="A0AAN8XCU9"/>
<evidence type="ECO:0000259" key="11">
    <source>
        <dbReference type="PROSITE" id="PS50968"/>
    </source>
</evidence>
<dbReference type="GO" id="GO:0005829">
    <property type="term" value="C:cytosol"/>
    <property type="evidence" value="ECO:0007669"/>
    <property type="project" value="UniProtKB-ARBA"/>
</dbReference>
<proteinExistence type="inferred from homology"/>
<dbReference type="GO" id="GO:0031405">
    <property type="term" value="F:lipoic acid binding"/>
    <property type="evidence" value="ECO:0007669"/>
    <property type="project" value="TreeGrafter"/>
</dbReference>
<dbReference type="Pfam" id="PF00198">
    <property type="entry name" value="2-oxoacid_dh"/>
    <property type="match status" value="1"/>
</dbReference>
<comment type="similarity">
    <text evidence="3 10">Belongs to the 2-oxoacid dehydrogenase family.</text>
</comment>
<dbReference type="Gene3D" id="2.40.50.100">
    <property type="match status" value="1"/>
</dbReference>
<evidence type="ECO:0000256" key="3">
    <source>
        <dbReference type="ARBA" id="ARBA00007317"/>
    </source>
</evidence>
<dbReference type="InterPro" id="IPR004167">
    <property type="entry name" value="PSBD"/>
</dbReference>